<name>A0A7K0D7F2_9NOCA</name>
<sequence>MRERLRIAGFAGAAVVLVVLIPILGWAGPPRPAVIGTDRLGPDSGEPVADYLARARDSLRGDDSGEHWALVTLTAGIVPNDIPKTVAGLRVSQVIYHVPINHVYTPPITVPTPADDTAVIASARAAAGALDASESFDARTAQTTAVMAARLHIPCRCAVDLIIRGTLPELRTLTTHPNIRSVEALPPNASAGAFAIFPLLPEQTDTVTPGPDDGSVPAR</sequence>
<evidence type="ECO:0000313" key="2">
    <source>
        <dbReference type="EMBL" id="MQY21262.1"/>
    </source>
</evidence>
<dbReference type="AlphaFoldDB" id="A0A7K0D7F2"/>
<dbReference type="EMBL" id="WEGK01000009">
    <property type="protein sequence ID" value="MQY21262.1"/>
    <property type="molecule type" value="Genomic_DNA"/>
</dbReference>
<keyword evidence="1" id="KW-1133">Transmembrane helix</keyword>
<dbReference type="Proteomes" id="UP000438448">
    <property type="component" value="Unassembled WGS sequence"/>
</dbReference>
<keyword evidence="1" id="KW-0812">Transmembrane</keyword>
<protein>
    <submittedName>
        <fullName evidence="2">Uncharacterized protein</fullName>
    </submittedName>
</protein>
<accession>A0A7K0D7F2</accession>
<gene>
    <name evidence="2" type="ORF">NRB20_43720</name>
</gene>
<keyword evidence="1" id="KW-0472">Membrane</keyword>
<organism evidence="2 3">
    <name type="scientific">Nocardia macrotermitis</name>
    <dbReference type="NCBI Taxonomy" id="2585198"/>
    <lineage>
        <taxon>Bacteria</taxon>
        <taxon>Bacillati</taxon>
        <taxon>Actinomycetota</taxon>
        <taxon>Actinomycetes</taxon>
        <taxon>Mycobacteriales</taxon>
        <taxon>Nocardiaceae</taxon>
        <taxon>Nocardia</taxon>
    </lineage>
</organism>
<feature type="transmembrane region" description="Helical" evidence="1">
    <location>
        <begin position="7"/>
        <end position="27"/>
    </location>
</feature>
<comment type="caution">
    <text evidence="2">The sequence shown here is derived from an EMBL/GenBank/DDBJ whole genome shotgun (WGS) entry which is preliminary data.</text>
</comment>
<proteinExistence type="predicted"/>
<dbReference type="OrthoDB" id="4775484at2"/>
<evidence type="ECO:0000313" key="3">
    <source>
        <dbReference type="Proteomes" id="UP000438448"/>
    </source>
</evidence>
<reference evidence="2 3" key="1">
    <citation type="submission" date="2019-10" db="EMBL/GenBank/DDBJ databases">
        <title>Nocardia macrotermitis sp. nov. and Nocardia aurantia sp. nov., isolated from the gut of fungus growing-termite Macrotermes natalensis.</title>
        <authorList>
            <person name="Benndorf R."/>
            <person name="Schwitalla J."/>
            <person name="Martin K."/>
            <person name="De Beer W."/>
            <person name="Kaster A.-K."/>
            <person name="Vollmers J."/>
            <person name="Poulsen M."/>
            <person name="Beemelmanns C."/>
        </authorList>
    </citation>
    <scope>NUCLEOTIDE SEQUENCE [LARGE SCALE GENOMIC DNA]</scope>
    <source>
        <strain evidence="2 3">RB20</strain>
    </source>
</reference>
<evidence type="ECO:0000256" key="1">
    <source>
        <dbReference type="SAM" id="Phobius"/>
    </source>
</evidence>
<keyword evidence="3" id="KW-1185">Reference proteome</keyword>
<dbReference type="RefSeq" id="WP_153411938.1">
    <property type="nucleotide sequence ID" value="NZ_WEGK01000009.1"/>
</dbReference>